<dbReference type="AlphaFoldDB" id="A0AAE0YGN3"/>
<protein>
    <submittedName>
        <fullName evidence="2">Uncharacterized protein</fullName>
    </submittedName>
</protein>
<accession>A0AAE0YGN3</accession>
<dbReference type="InterPro" id="IPR009836">
    <property type="entry name" value="GRDP-like"/>
</dbReference>
<feature type="region of interest" description="Disordered" evidence="1">
    <location>
        <begin position="788"/>
        <end position="934"/>
    </location>
</feature>
<feature type="compositionally biased region" description="Low complexity" evidence="1">
    <location>
        <begin position="820"/>
        <end position="833"/>
    </location>
</feature>
<organism evidence="2 3">
    <name type="scientific">Elysia crispata</name>
    <name type="common">lettuce slug</name>
    <dbReference type="NCBI Taxonomy" id="231223"/>
    <lineage>
        <taxon>Eukaryota</taxon>
        <taxon>Metazoa</taxon>
        <taxon>Spiralia</taxon>
        <taxon>Lophotrochozoa</taxon>
        <taxon>Mollusca</taxon>
        <taxon>Gastropoda</taxon>
        <taxon>Heterobranchia</taxon>
        <taxon>Euthyneura</taxon>
        <taxon>Panpulmonata</taxon>
        <taxon>Sacoglossa</taxon>
        <taxon>Placobranchoidea</taxon>
        <taxon>Plakobranchidae</taxon>
        <taxon>Elysia</taxon>
    </lineage>
</organism>
<proteinExistence type="predicted"/>
<name>A0AAE0YGN3_9GAST</name>
<comment type="caution">
    <text evidence="2">The sequence shown here is derived from an EMBL/GenBank/DDBJ whole genome shotgun (WGS) entry which is preliminary data.</text>
</comment>
<evidence type="ECO:0000313" key="3">
    <source>
        <dbReference type="Proteomes" id="UP001283361"/>
    </source>
</evidence>
<evidence type="ECO:0000256" key="1">
    <source>
        <dbReference type="SAM" id="MobiDB-lite"/>
    </source>
</evidence>
<reference evidence="2" key="1">
    <citation type="journal article" date="2023" name="G3 (Bethesda)">
        <title>A reference genome for the long-term kleptoplast-retaining sea slug Elysia crispata morphotype clarki.</title>
        <authorList>
            <person name="Eastman K.E."/>
            <person name="Pendleton A.L."/>
            <person name="Shaikh M.A."/>
            <person name="Suttiyut T."/>
            <person name="Ogas R."/>
            <person name="Tomko P."/>
            <person name="Gavelis G."/>
            <person name="Widhalm J.R."/>
            <person name="Wisecaver J.H."/>
        </authorList>
    </citation>
    <scope>NUCLEOTIDE SEQUENCE</scope>
    <source>
        <strain evidence="2">ECLA1</strain>
    </source>
</reference>
<dbReference type="PANTHER" id="PTHR34365">
    <property type="entry name" value="ENOLASE (DUF1399)"/>
    <property type="match status" value="1"/>
</dbReference>
<gene>
    <name evidence="2" type="ORF">RRG08_037661</name>
</gene>
<feature type="compositionally biased region" description="Acidic residues" evidence="1">
    <location>
        <begin position="852"/>
        <end position="867"/>
    </location>
</feature>
<dbReference type="PANTHER" id="PTHR34365:SF7">
    <property type="entry name" value="GLYCINE-RICH DOMAIN-CONTAINING PROTEIN 1"/>
    <property type="match status" value="1"/>
</dbReference>
<evidence type="ECO:0000313" key="2">
    <source>
        <dbReference type="EMBL" id="KAK3745046.1"/>
    </source>
</evidence>
<dbReference type="Proteomes" id="UP001283361">
    <property type="component" value="Unassembled WGS sequence"/>
</dbReference>
<feature type="compositionally biased region" description="Acidic residues" evidence="1">
    <location>
        <begin position="803"/>
        <end position="814"/>
    </location>
</feature>
<keyword evidence="3" id="KW-1185">Reference proteome</keyword>
<sequence>MSKRLGSTSSACSVAFDPNDVPISLDLVEAARYLLDFLSDISLKPEFCQGTALECAVQRYEKYWLPLVAKHPGRLLPAPLDVEWVWHCHMLAPSAYAADCQVLAGKLIDHHIIDRAKRKELLKDSERLWRTEYADVPFSVSQAETPWSNCEFTSALSYDLASAVSRQRMFYYQVSLPHYRDEKFLNNALMRYRKFLFLKSHNPAVFLVPCYDSDLMWHAHMLHPFFYKDDTEAYVGSLLHHDDSVNDRSSGSKLSLSEAKTRNLWRKVFGEKFSHFGAMYRGEPPNSKLYTMSKEEVYKICTKQANVLVEKVRVSGLPVGKTYKLKLCYNTGYQNFNRSLFVTENITTVKGNSRTLEDNRVNANFSFDTRYNDKVIASLQQRSGKLCLGTNDVIGEGKVDLQKKIQPLNNKGLTANDDVDCGDGLSIGLVWSCLAPKLGPCVLRLEPGDYQSCIMPADRSAMWGPIPLPRLPPGVESHCSVASHKLFNHTRKVVFTVRMIHSEPLLMSAVHVFYGDKLTTVAHLVVGDQLPLPSSVGEPKRCVTLNPKEGQRAVLIKNNLGDWGIAVGWWEGFQKRTSGRKGSGSEGHLEIRFFHLPGKKWHFVSFDRLYSLATSKFEIGDCVVEFDSGFLEIGSQRGELAENLALIFSVALIHVLCQPRPSDWAPNLCSPPRVAPGEDQPAQSQLPRLGGSEEIALLLAAGVLVATPCNHAIRNIFKRKKQQFAGTGLSLDIGGLRRQSSRSKDQDEEYELNGGPAVILHEAEVSAGWGEDTAGAVAAAAALEVAETSVTTPTGGAPLTVIQEDDQDSDEEQAELSVEAGDATDTTALLAADRAGEEGDLSGDVDEGKQEVDDDDQSEAGSEEVFDVEGASNIDADSQTGLFGNGEDDSDEVELGEEDEDETGFAAAMSSGDDEDDGNTCEYPASLTNHNGTHTEDCNGDLETPLGFPEMCNGGGEGYAVEDDVGDEGKTVESYYDEYYNIDGDSEVVNGFGEADVTALGTSDTGHSATYFSGNGRDSTAAWGRFHDDGKSYGSMENGDTHAEGWSGEKGVGGDADLMGFAAGGGGECIYSGSGGCADGGCGEGGGGGSCGGCGG</sequence>
<dbReference type="Pfam" id="PF07173">
    <property type="entry name" value="GRDP-like"/>
    <property type="match status" value="1"/>
</dbReference>
<feature type="compositionally biased region" description="Acidic residues" evidence="1">
    <location>
        <begin position="886"/>
        <end position="903"/>
    </location>
</feature>
<dbReference type="EMBL" id="JAWDGP010006239">
    <property type="protein sequence ID" value="KAK3745046.1"/>
    <property type="molecule type" value="Genomic_DNA"/>
</dbReference>